<name>B3PLS4_META1</name>
<dbReference type="eggNOG" id="COG0204">
    <property type="taxonomic scope" value="Bacteria"/>
</dbReference>
<evidence type="ECO:0000259" key="6">
    <source>
        <dbReference type="SMART" id="SM00563"/>
    </source>
</evidence>
<dbReference type="CDD" id="cd07989">
    <property type="entry name" value="LPLAT_AGPAT-like"/>
    <property type="match status" value="1"/>
</dbReference>
<dbReference type="EMBL" id="CP001047">
    <property type="protein sequence ID" value="ACF06976.1"/>
    <property type="molecule type" value="Genomic_DNA"/>
</dbReference>
<organism evidence="7 8">
    <name type="scientific">Metamycoplasma arthritidis (strain 158L3-1)</name>
    <name type="common">Mycoplasma arthritidis</name>
    <dbReference type="NCBI Taxonomy" id="243272"/>
    <lineage>
        <taxon>Bacteria</taxon>
        <taxon>Bacillati</taxon>
        <taxon>Mycoplasmatota</taxon>
        <taxon>Mycoplasmoidales</taxon>
        <taxon>Metamycoplasmataceae</taxon>
        <taxon>Metamycoplasma</taxon>
    </lineage>
</organism>
<proteinExistence type="predicted"/>
<keyword evidence="3 7" id="KW-0808">Transferase</keyword>
<keyword evidence="5 7" id="KW-0012">Acyltransferase</keyword>
<evidence type="ECO:0000256" key="4">
    <source>
        <dbReference type="ARBA" id="ARBA00023098"/>
    </source>
</evidence>
<keyword evidence="4" id="KW-0443">Lipid metabolism</keyword>
<reference evidence="7 8" key="1">
    <citation type="journal article" date="2008" name="Infect. Immun.">
        <title>Genome of Mycoplasma arthritidis.</title>
        <authorList>
            <person name="Dybvig K."/>
            <person name="Zuhua C."/>
            <person name="Lao P."/>
            <person name="Jordan D.S."/>
            <person name="French C.T."/>
            <person name="Tu A.H."/>
            <person name="Loraine A.E."/>
        </authorList>
    </citation>
    <scope>NUCLEOTIDE SEQUENCE [LARGE SCALE GENOMIC DNA]</scope>
    <source>
        <strain evidence="7 8">158L3-1</strain>
    </source>
</reference>
<evidence type="ECO:0000313" key="7">
    <source>
        <dbReference type="EMBL" id="ACF06976.1"/>
    </source>
</evidence>
<dbReference type="InterPro" id="IPR002123">
    <property type="entry name" value="Plipid/glycerol_acylTrfase"/>
</dbReference>
<evidence type="ECO:0000256" key="5">
    <source>
        <dbReference type="ARBA" id="ARBA00023315"/>
    </source>
</evidence>
<dbReference type="PANTHER" id="PTHR10434:SF64">
    <property type="entry name" value="1-ACYL-SN-GLYCEROL-3-PHOSPHATE ACYLTRANSFERASE-RELATED"/>
    <property type="match status" value="1"/>
</dbReference>
<dbReference type="Proteomes" id="UP000008812">
    <property type="component" value="Chromosome"/>
</dbReference>
<dbReference type="HOGENOM" id="CLU_027938_6_1_14"/>
<dbReference type="STRING" id="243272.MARTH_orf009"/>
<dbReference type="AlphaFoldDB" id="B3PLS4"/>
<dbReference type="PANTHER" id="PTHR10434">
    <property type="entry name" value="1-ACYL-SN-GLYCEROL-3-PHOSPHATE ACYLTRANSFERASE"/>
    <property type="match status" value="1"/>
</dbReference>
<dbReference type="GO" id="GO:0003841">
    <property type="term" value="F:1-acylglycerol-3-phosphate O-acyltransferase activity"/>
    <property type="evidence" value="ECO:0007669"/>
    <property type="project" value="TreeGrafter"/>
</dbReference>
<keyword evidence="8" id="KW-1185">Reference proteome</keyword>
<evidence type="ECO:0000256" key="3">
    <source>
        <dbReference type="ARBA" id="ARBA00022679"/>
    </source>
</evidence>
<gene>
    <name evidence="7" type="primary">plsC</name>
    <name evidence="7" type="ordered locus">MARTH_orf009</name>
</gene>
<evidence type="ECO:0000256" key="1">
    <source>
        <dbReference type="ARBA" id="ARBA00005189"/>
    </source>
</evidence>
<evidence type="ECO:0000256" key="2">
    <source>
        <dbReference type="ARBA" id="ARBA00022516"/>
    </source>
</evidence>
<dbReference type="Pfam" id="PF01553">
    <property type="entry name" value="Acyltransferase"/>
    <property type="match status" value="1"/>
</dbReference>
<sequence length="265" mass="30081">MKLQTKLFWNSLPLWITYLTLKTKASRNIKMPEYYTKTERNKICQTKFAKILKYFGITLKVEGFDNVPNSPCLIVPNHSTYFDALIMTVALSNLGNGEKVSKRVNFIAKSEVARKKSIQKIAQLLDTYYLDFSKPRELLSVLFEFGNAVKANKTCGVVFAEGTRSRDGKLGEFQTGAFKLAQSCYLPIVPVTINNAANALDMKRDSKLEIEVIFHPQIKPITFQTIASRDLADQVKNIIASRYVDQTITSKETIKNTYSKKKVNK</sequence>
<dbReference type="SUPFAM" id="SSF69593">
    <property type="entry name" value="Glycerol-3-phosphate (1)-acyltransferase"/>
    <property type="match status" value="1"/>
</dbReference>
<dbReference type="SMART" id="SM00563">
    <property type="entry name" value="PlsC"/>
    <property type="match status" value="1"/>
</dbReference>
<keyword evidence="2" id="KW-0444">Lipid biosynthesis</keyword>
<protein>
    <submittedName>
        <fullName evidence="7">1-acyl-sn-glycerol-3-phosphate acyltransferase</fullName>
    </submittedName>
</protein>
<dbReference type="KEGG" id="mat:MARTH_orf009"/>
<comment type="pathway">
    <text evidence="1">Lipid metabolism.</text>
</comment>
<dbReference type="RefSeq" id="WP_012497933.1">
    <property type="nucleotide sequence ID" value="NC_011025.1"/>
</dbReference>
<evidence type="ECO:0000313" key="8">
    <source>
        <dbReference type="Proteomes" id="UP000008812"/>
    </source>
</evidence>
<accession>B3PLS4</accession>
<feature type="domain" description="Phospholipid/glycerol acyltransferase" evidence="6">
    <location>
        <begin position="72"/>
        <end position="196"/>
    </location>
</feature>
<dbReference type="GO" id="GO:0006654">
    <property type="term" value="P:phosphatidic acid biosynthetic process"/>
    <property type="evidence" value="ECO:0007669"/>
    <property type="project" value="TreeGrafter"/>
</dbReference>